<proteinExistence type="predicted"/>
<feature type="transmembrane region" description="Helical" evidence="1">
    <location>
        <begin position="79"/>
        <end position="97"/>
    </location>
</feature>
<protein>
    <submittedName>
        <fullName evidence="2">Uncharacterized protein</fullName>
    </submittedName>
</protein>
<keyword evidence="1" id="KW-0472">Membrane</keyword>
<comment type="caution">
    <text evidence="2">The sequence shown here is derived from an EMBL/GenBank/DDBJ whole genome shotgun (WGS) entry which is preliminary data.</text>
</comment>
<reference evidence="2 3" key="1">
    <citation type="journal article" date="2019" name="Sci. Rep.">
        <title>Orb-weaving spider Araneus ventricosus genome elucidates the spidroin gene catalogue.</title>
        <authorList>
            <person name="Kono N."/>
            <person name="Nakamura H."/>
            <person name="Ohtoshi R."/>
            <person name="Moran D.A.P."/>
            <person name="Shinohara A."/>
            <person name="Yoshida Y."/>
            <person name="Fujiwara M."/>
            <person name="Mori M."/>
            <person name="Tomita M."/>
            <person name="Arakawa K."/>
        </authorList>
    </citation>
    <scope>NUCLEOTIDE SEQUENCE [LARGE SCALE GENOMIC DNA]</scope>
</reference>
<evidence type="ECO:0000313" key="2">
    <source>
        <dbReference type="EMBL" id="GBM47185.1"/>
    </source>
</evidence>
<dbReference type="Proteomes" id="UP000499080">
    <property type="component" value="Unassembled WGS sequence"/>
</dbReference>
<dbReference type="OrthoDB" id="6021021at2759"/>
<accession>A0A4Y2G3B9</accession>
<evidence type="ECO:0000256" key="1">
    <source>
        <dbReference type="SAM" id="Phobius"/>
    </source>
</evidence>
<evidence type="ECO:0000313" key="3">
    <source>
        <dbReference type="Proteomes" id="UP000499080"/>
    </source>
</evidence>
<sequence length="157" mass="17284">MCLDMCRSEYAKAVRGCDEGRSMVSSVRDLCIGGSKRPNISSEQKVELQDKRLICFQNCKQGCLTLRSPLLQISPIHRIWLLLLGGLIWIIPAAYFGSQPGSGAFSFTGISVELFSALGNELSLQLPGKGIISVRSHFLTLISKSILLKSRIQRNSL</sequence>
<keyword evidence="1" id="KW-0812">Transmembrane</keyword>
<dbReference type="EMBL" id="BGPR01001169">
    <property type="protein sequence ID" value="GBM47185.1"/>
    <property type="molecule type" value="Genomic_DNA"/>
</dbReference>
<gene>
    <name evidence="2" type="ORF">AVEN_271251_1</name>
</gene>
<organism evidence="2 3">
    <name type="scientific">Araneus ventricosus</name>
    <name type="common">Orbweaver spider</name>
    <name type="synonym">Epeira ventricosa</name>
    <dbReference type="NCBI Taxonomy" id="182803"/>
    <lineage>
        <taxon>Eukaryota</taxon>
        <taxon>Metazoa</taxon>
        <taxon>Ecdysozoa</taxon>
        <taxon>Arthropoda</taxon>
        <taxon>Chelicerata</taxon>
        <taxon>Arachnida</taxon>
        <taxon>Araneae</taxon>
        <taxon>Araneomorphae</taxon>
        <taxon>Entelegynae</taxon>
        <taxon>Araneoidea</taxon>
        <taxon>Araneidae</taxon>
        <taxon>Araneus</taxon>
    </lineage>
</organism>
<keyword evidence="3" id="KW-1185">Reference proteome</keyword>
<name>A0A4Y2G3B9_ARAVE</name>
<keyword evidence="1" id="KW-1133">Transmembrane helix</keyword>
<dbReference type="AlphaFoldDB" id="A0A4Y2G3B9"/>